<evidence type="ECO:0000313" key="3">
    <source>
        <dbReference type="Proteomes" id="UP001301769"/>
    </source>
</evidence>
<accession>A0AAN6Y6G5</accession>
<dbReference type="Proteomes" id="UP001301769">
    <property type="component" value="Unassembled WGS sequence"/>
</dbReference>
<feature type="transmembrane region" description="Helical" evidence="1">
    <location>
        <begin position="7"/>
        <end position="29"/>
    </location>
</feature>
<comment type="caution">
    <text evidence="2">The sequence shown here is derived from an EMBL/GenBank/DDBJ whole genome shotgun (WGS) entry which is preliminary data.</text>
</comment>
<dbReference type="AlphaFoldDB" id="A0AAN6Y6G5"/>
<gene>
    <name evidence="2" type="ORF">QBC37DRAFT_448474</name>
</gene>
<evidence type="ECO:0000313" key="2">
    <source>
        <dbReference type="EMBL" id="KAK4210297.1"/>
    </source>
</evidence>
<dbReference type="EMBL" id="MU858178">
    <property type="protein sequence ID" value="KAK4210297.1"/>
    <property type="molecule type" value="Genomic_DNA"/>
</dbReference>
<sequence length="212" mass="23222">MALDTDVIVAIAIGLPSCLITLLSLWVAYLTFTVSRQPLTHLHFGCPPTAFPGPWDINQDIRSGRSRSADLADRAIGAPTDQIKIILDLAPMASPDMSAAVASTDPMWAALQRKMGLEDRETVPEAMGNAPAVTAAASTNAPFSDVSSFGRVGSMGWAIFGIVERENLTKESLRSTSVNRSAEEVQRLFRRIWMVDLEEREAVYEPRVWFLS</sequence>
<keyword evidence="1" id="KW-1133">Transmembrane helix</keyword>
<keyword evidence="1" id="KW-0472">Membrane</keyword>
<proteinExistence type="predicted"/>
<keyword evidence="1" id="KW-0812">Transmembrane</keyword>
<organism evidence="2 3">
    <name type="scientific">Rhypophila decipiens</name>
    <dbReference type="NCBI Taxonomy" id="261697"/>
    <lineage>
        <taxon>Eukaryota</taxon>
        <taxon>Fungi</taxon>
        <taxon>Dikarya</taxon>
        <taxon>Ascomycota</taxon>
        <taxon>Pezizomycotina</taxon>
        <taxon>Sordariomycetes</taxon>
        <taxon>Sordariomycetidae</taxon>
        <taxon>Sordariales</taxon>
        <taxon>Naviculisporaceae</taxon>
        <taxon>Rhypophila</taxon>
    </lineage>
</organism>
<reference evidence="2" key="1">
    <citation type="journal article" date="2023" name="Mol. Phylogenet. Evol.">
        <title>Genome-scale phylogeny and comparative genomics of the fungal order Sordariales.</title>
        <authorList>
            <person name="Hensen N."/>
            <person name="Bonometti L."/>
            <person name="Westerberg I."/>
            <person name="Brannstrom I.O."/>
            <person name="Guillou S."/>
            <person name="Cros-Aarteil S."/>
            <person name="Calhoun S."/>
            <person name="Haridas S."/>
            <person name="Kuo A."/>
            <person name="Mondo S."/>
            <person name="Pangilinan J."/>
            <person name="Riley R."/>
            <person name="LaButti K."/>
            <person name="Andreopoulos B."/>
            <person name="Lipzen A."/>
            <person name="Chen C."/>
            <person name="Yan M."/>
            <person name="Daum C."/>
            <person name="Ng V."/>
            <person name="Clum A."/>
            <person name="Steindorff A."/>
            <person name="Ohm R.A."/>
            <person name="Martin F."/>
            <person name="Silar P."/>
            <person name="Natvig D.O."/>
            <person name="Lalanne C."/>
            <person name="Gautier V."/>
            <person name="Ament-Velasquez S.L."/>
            <person name="Kruys A."/>
            <person name="Hutchinson M.I."/>
            <person name="Powell A.J."/>
            <person name="Barry K."/>
            <person name="Miller A.N."/>
            <person name="Grigoriev I.V."/>
            <person name="Debuchy R."/>
            <person name="Gladieux P."/>
            <person name="Hiltunen Thoren M."/>
            <person name="Johannesson H."/>
        </authorList>
    </citation>
    <scope>NUCLEOTIDE SEQUENCE</scope>
    <source>
        <strain evidence="2">PSN293</strain>
    </source>
</reference>
<reference evidence="2" key="2">
    <citation type="submission" date="2023-05" db="EMBL/GenBank/DDBJ databases">
        <authorList>
            <consortium name="Lawrence Berkeley National Laboratory"/>
            <person name="Steindorff A."/>
            <person name="Hensen N."/>
            <person name="Bonometti L."/>
            <person name="Westerberg I."/>
            <person name="Brannstrom I.O."/>
            <person name="Guillou S."/>
            <person name="Cros-Aarteil S."/>
            <person name="Calhoun S."/>
            <person name="Haridas S."/>
            <person name="Kuo A."/>
            <person name="Mondo S."/>
            <person name="Pangilinan J."/>
            <person name="Riley R."/>
            <person name="Labutti K."/>
            <person name="Andreopoulos B."/>
            <person name="Lipzen A."/>
            <person name="Chen C."/>
            <person name="Yanf M."/>
            <person name="Daum C."/>
            <person name="Ng V."/>
            <person name="Clum A."/>
            <person name="Ohm R."/>
            <person name="Martin F."/>
            <person name="Silar P."/>
            <person name="Natvig D."/>
            <person name="Lalanne C."/>
            <person name="Gautier V."/>
            <person name="Ament-Velasquez S.L."/>
            <person name="Kruys A."/>
            <person name="Hutchinson M.I."/>
            <person name="Powell A.J."/>
            <person name="Barry K."/>
            <person name="Miller A.N."/>
            <person name="Grigoriev I.V."/>
            <person name="Debuchy R."/>
            <person name="Gladieux P."/>
            <person name="Thoren M.H."/>
            <person name="Johannesson H."/>
        </authorList>
    </citation>
    <scope>NUCLEOTIDE SEQUENCE</scope>
    <source>
        <strain evidence="2">PSN293</strain>
    </source>
</reference>
<evidence type="ECO:0000256" key="1">
    <source>
        <dbReference type="SAM" id="Phobius"/>
    </source>
</evidence>
<keyword evidence="3" id="KW-1185">Reference proteome</keyword>
<name>A0AAN6Y6G5_9PEZI</name>
<protein>
    <submittedName>
        <fullName evidence="2">Uncharacterized protein</fullName>
    </submittedName>
</protein>